<sequence length="94" mass="9676">MESQGVSSNERHGSAAAGGGKKKTGGNPQMGSLLGRATSEVGRTGSLEESTWKNQERIGRRQEGIEIGIGPAGVSVNLVKCSCGYVVSSRGQGR</sequence>
<evidence type="ECO:0000256" key="1">
    <source>
        <dbReference type="SAM" id="MobiDB-lite"/>
    </source>
</evidence>
<dbReference type="RefSeq" id="XP_060353386.1">
    <property type="nucleotide sequence ID" value="XM_060489180.1"/>
</dbReference>
<feature type="compositionally biased region" description="Basic and acidic residues" evidence="1">
    <location>
        <begin position="50"/>
        <end position="63"/>
    </location>
</feature>
<dbReference type="EMBL" id="MOPA01000003">
    <property type="protein sequence ID" value="KAK1544267.1"/>
    <property type="molecule type" value="Genomic_DNA"/>
</dbReference>
<protein>
    <submittedName>
        <fullName evidence="2">Uncharacterized protein</fullName>
    </submittedName>
</protein>
<dbReference type="Proteomes" id="UP001241169">
    <property type="component" value="Unassembled WGS sequence"/>
</dbReference>
<organism evidence="2 3">
    <name type="scientific">Colletotrichum paranaense</name>
    <dbReference type="NCBI Taxonomy" id="1914294"/>
    <lineage>
        <taxon>Eukaryota</taxon>
        <taxon>Fungi</taxon>
        <taxon>Dikarya</taxon>
        <taxon>Ascomycota</taxon>
        <taxon>Pezizomycotina</taxon>
        <taxon>Sordariomycetes</taxon>
        <taxon>Hypocreomycetidae</taxon>
        <taxon>Glomerellales</taxon>
        <taxon>Glomerellaceae</taxon>
        <taxon>Colletotrichum</taxon>
        <taxon>Colletotrichum acutatum species complex</taxon>
    </lineage>
</organism>
<accession>A0ABQ9SYY1</accession>
<keyword evidence="3" id="KW-1185">Reference proteome</keyword>
<evidence type="ECO:0000313" key="2">
    <source>
        <dbReference type="EMBL" id="KAK1544267.1"/>
    </source>
</evidence>
<gene>
    <name evidence="2" type="ORF">CPAR01_04900</name>
</gene>
<reference evidence="2 3" key="1">
    <citation type="submission" date="2016-10" db="EMBL/GenBank/DDBJ databases">
        <title>The genome sequence of Colletotrichum fioriniae PJ7.</title>
        <authorList>
            <person name="Baroncelli R."/>
        </authorList>
    </citation>
    <scope>NUCLEOTIDE SEQUENCE [LARGE SCALE GENOMIC DNA]</scope>
    <source>
        <strain evidence="2 3">IMI 384185</strain>
    </source>
</reference>
<dbReference type="GeneID" id="85373079"/>
<comment type="caution">
    <text evidence="2">The sequence shown here is derived from an EMBL/GenBank/DDBJ whole genome shotgun (WGS) entry which is preliminary data.</text>
</comment>
<proteinExistence type="predicted"/>
<name>A0ABQ9SYY1_9PEZI</name>
<evidence type="ECO:0000313" key="3">
    <source>
        <dbReference type="Proteomes" id="UP001241169"/>
    </source>
</evidence>
<feature type="region of interest" description="Disordered" evidence="1">
    <location>
        <begin position="1"/>
        <end position="63"/>
    </location>
</feature>